<accession>A0ABD1LG92</accession>
<dbReference type="AlphaFoldDB" id="A0ABD1LG92"/>
<comment type="caution">
    <text evidence="1">The sequence shown here is derived from an EMBL/GenBank/DDBJ whole genome shotgun (WGS) entry which is preliminary data.</text>
</comment>
<sequence length="55" mass="6252">MPETPPIRYLAGHSGGLWELIQPALSSSQSIRKLVQLHCKMQVEKRGFRCTQCKL</sequence>
<gene>
    <name evidence="1" type="ORF">Fmac_026732</name>
</gene>
<evidence type="ECO:0000313" key="2">
    <source>
        <dbReference type="Proteomes" id="UP001603857"/>
    </source>
</evidence>
<evidence type="ECO:0000313" key="1">
    <source>
        <dbReference type="EMBL" id="KAL2322353.1"/>
    </source>
</evidence>
<dbReference type="EMBL" id="JBGMDY010000009">
    <property type="protein sequence ID" value="KAL2322353.1"/>
    <property type="molecule type" value="Genomic_DNA"/>
</dbReference>
<proteinExistence type="predicted"/>
<name>A0ABD1LG92_9FABA</name>
<reference evidence="1 2" key="1">
    <citation type="submission" date="2024-08" db="EMBL/GenBank/DDBJ databases">
        <title>Insights into the chromosomal genome structure of Flemingia macrophylla.</title>
        <authorList>
            <person name="Ding Y."/>
            <person name="Zhao Y."/>
            <person name="Bi W."/>
            <person name="Wu M."/>
            <person name="Zhao G."/>
            <person name="Gong Y."/>
            <person name="Li W."/>
            <person name="Zhang P."/>
        </authorList>
    </citation>
    <scope>NUCLEOTIDE SEQUENCE [LARGE SCALE GENOMIC DNA]</scope>
    <source>
        <strain evidence="1">DYQJB</strain>
        <tissue evidence="1">Leaf</tissue>
    </source>
</reference>
<organism evidence="1 2">
    <name type="scientific">Flemingia macrophylla</name>
    <dbReference type="NCBI Taxonomy" id="520843"/>
    <lineage>
        <taxon>Eukaryota</taxon>
        <taxon>Viridiplantae</taxon>
        <taxon>Streptophyta</taxon>
        <taxon>Embryophyta</taxon>
        <taxon>Tracheophyta</taxon>
        <taxon>Spermatophyta</taxon>
        <taxon>Magnoliopsida</taxon>
        <taxon>eudicotyledons</taxon>
        <taxon>Gunneridae</taxon>
        <taxon>Pentapetalae</taxon>
        <taxon>rosids</taxon>
        <taxon>fabids</taxon>
        <taxon>Fabales</taxon>
        <taxon>Fabaceae</taxon>
        <taxon>Papilionoideae</taxon>
        <taxon>50 kb inversion clade</taxon>
        <taxon>NPAAA clade</taxon>
        <taxon>indigoferoid/millettioid clade</taxon>
        <taxon>Phaseoleae</taxon>
        <taxon>Flemingia</taxon>
    </lineage>
</organism>
<dbReference type="Proteomes" id="UP001603857">
    <property type="component" value="Unassembled WGS sequence"/>
</dbReference>
<keyword evidence="2" id="KW-1185">Reference proteome</keyword>
<protein>
    <submittedName>
        <fullName evidence="1">Uncharacterized protein</fullName>
    </submittedName>
</protein>